<accession>A0ABY7NCG1</accession>
<keyword evidence="2" id="KW-1185">Reference proteome</keyword>
<evidence type="ECO:0000313" key="2">
    <source>
        <dbReference type="Proteomes" id="UP001212421"/>
    </source>
</evidence>
<gene>
    <name evidence="1" type="ORF">KIV56_00935</name>
</gene>
<evidence type="ECO:0000313" key="1">
    <source>
        <dbReference type="EMBL" id="WBM80186.1"/>
    </source>
</evidence>
<protein>
    <submittedName>
        <fullName evidence="1">Uncharacterized protein</fullName>
    </submittedName>
</protein>
<dbReference type="EMBL" id="CP075584">
    <property type="protein sequence ID" value="WBM80186.1"/>
    <property type="molecule type" value="Genomic_DNA"/>
</dbReference>
<sequence length="203" mass="22355">MVSSQRMDDSSSPGQNGAPVTLFVDVDGGLCATPVYLGAVWPLLERVELVTPPPYPSYAWVNPAAVAALNKLIDEGLVQPVWCTTWDDAANFLIPAVGLHGGPWPVATVGTRQGDLIWQGIWIKTEAVNRYTKETRFVMVDDLLGEPEVRPWTAQRRSMDMAFGGEDTLLIGTRAERGLSVDDVGRIRLFAEIYARTNRGERK</sequence>
<dbReference type="Proteomes" id="UP001212421">
    <property type="component" value="Chromosome"/>
</dbReference>
<reference evidence="1 2" key="1">
    <citation type="submission" date="2021-05" db="EMBL/GenBank/DDBJ databases">
        <authorList>
            <person name="Kumar R."/>
            <person name="Kumar A."/>
            <person name="Mukhia S."/>
        </authorList>
    </citation>
    <scope>NUCLEOTIDE SEQUENCE [LARGE SCALE GENOMIC DNA]</scope>
    <source>
        <strain evidence="1 2">ERMR7:08</strain>
    </source>
</reference>
<proteinExistence type="predicted"/>
<dbReference type="RefSeq" id="WP_281534813.1">
    <property type="nucleotide sequence ID" value="NZ_CP075584.1"/>
</dbReference>
<name>A0ABY7NCG1_9MICO</name>
<organism evidence="1 2">
    <name type="scientific">Cryobacterium breve</name>
    <dbReference type="NCBI Taxonomy" id="1259258"/>
    <lineage>
        <taxon>Bacteria</taxon>
        <taxon>Bacillati</taxon>
        <taxon>Actinomycetota</taxon>
        <taxon>Actinomycetes</taxon>
        <taxon>Micrococcales</taxon>
        <taxon>Microbacteriaceae</taxon>
        <taxon>Cryobacterium</taxon>
    </lineage>
</organism>